<name>A0A380MZ63_9GAMM</name>
<dbReference type="EMBL" id="UHIC01000001">
    <property type="protein sequence ID" value="SUO96757.1"/>
    <property type="molecule type" value="Genomic_DNA"/>
</dbReference>
<dbReference type="Proteomes" id="UP000254601">
    <property type="component" value="Unassembled WGS sequence"/>
</dbReference>
<sequence length="84" mass="9335">MDTSVISPLKVLHSAAGYYVGRTSCEEVCDGIIAEIPYSRESGYFRTKKQAEVCLFNDFICNPSIKPSGFVKECINGPFFEEAE</sequence>
<dbReference type="AlphaFoldDB" id="A0A380MZ63"/>
<gene>
    <name evidence="1" type="ORF">NCTC13337_02004</name>
</gene>
<dbReference type="RefSeq" id="WP_072577309.1">
    <property type="nucleotide sequence ID" value="NZ_LWHB01000154.1"/>
</dbReference>
<accession>A0A380MZ63</accession>
<reference evidence="1 2" key="1">
    <citation type="submission" date="2018-06" db="EMBL/GenBank/DDBJ databases">
        <authorList>
            <consortium name="Pathogen Informatics"/>
            <person name="Doyle S."/>
        </authorList>
    </citation>
    <scope>NUCLEOTIDE SEQUENCE [LARGE SCALE GENOMIC DNA]</scope>
    <source>
        <strain evidence="1 2">NCTC13337</strain>
    </source>
</reference>
<evidence type="ECO:0000313" key="1">
    <source>
        <dbReference type="EMBL" id="SUO96757.1"/>
    </source>
</evidence>
<protein>
    <submittedName>
        <fullName evidence="1">Uncharacterized protein</fullName>
    </submittedName>
</protein>
<proteinExistence type="predicted"/>
<keyword evidence="2" id="KW-1185">Reference proteome</keyword>
<evidence type="ECO:0000313" key="2">
    <source>
        <dbReference type="Proteomes" id="UP000254601"/>
    </source>
</evidence>
<organism evidence="1 2">
    <name type="scientific">Suttonella ornithocola</name>
    <dbReference type="NCBI Taxonomy" id="279832"/>
    <lineage>
        <taxon>Bacteria</taxon>
        <taxon>Pseudomonadati</taxon>
        <taxon>Pseudomonadota</taxon>
        <taxon>Gammaproteobacteria</taxon>
        <taxon>Cardiobacteriales</taxon>
        <taxon>Cardiobacteriaceae</taxon>
        <taxon>Suttonella</taxon>
    </lineage>
</organism>
<dbReference type="OrthoDB" id="8563547at2"/>